<name>A0A922L2Y5_DERFA</name>
<accession>A0A922L2Y5</accession>
<feature type="non-terminal residue" evidence="2">
    <location>
        <position position="1"/>
    </location>
</feature>
<proteinExistence type="predicted"/>
<gene>
    <name evidence="2" type="ORF">DERF_011302</name>
</gene>
<evidence type="ECO:0000256" key="1">
    <source>
        <dbReference type="SAM" id="MobiDB-lite"/>
    </source>
</evidence>
<dbReference type="EMBL" id="ASGP02000005">
    <property type="protein sequence ID" value="KAH9506576.1"/>
    <property type="molecule type" value="Genomic_DNA"/>
</dbReference>
<feature type="region of interest" description="Disordered" evidence="1">
    <location>
        <begin position="1"/>
        <end position="37"/>
    </location>
</feature>
<keyword evidence="3" id="KW-1185">Reference proteome</keyword>
<feature type="compositionally biased region" description="Low complexity" evidence="1">
    <location>
        <begin position="1"/>
        <end position="17"/>
    </location>
</feature>
<protein>
    <submittedName>
        <fullName evidence="2">Uncharacterized protein</fullName>
    </submittedName>
</protein>
<sequence length="108" mass="12308">LQQPSSQSSSSSSSSPPELFVSNASSQSTTTTTLTDRDHHSQAIFRSIVECIRIIRCHYNDDDDYNHNQHWINIQSIFDQHNSEIIDNDDELNSPLLIAIYPLKNISY</sequence>
<dbReference type="AlphaFoldDB" id="A0A922L2Y5"/>
<evidence type="ECO:0000313" key="2">
    <source>
        <dbReference type="EMBL" id="KAH9506576.1"/>
    </source>
</evidence>
<reference evidence="2" key="2">
    <citation type="journal article" date="2022" name="Res Sq">
        <title>Comparative Genomics Reveals Insights into the Divergent Evolution of Astigmatic Mites and Household Pest Adaptations.</title>
        <authorList>
            <person name="Xiong Q."/>
            <person name="Wan A.T.-Y."/>
            <person name="Liu X.-Y."/>
            <person name="Fung C.S.-H."/>
            <person name="Xiao X."/>
            <person name="Malainual N."/>
            <person name="Hou J."/>
            <person name="Wang L."/>
            <person name="Wang M."/>
            <person name="Yang K."/>
            <person name="Cui Y."/>
            <person name="Leung E."/>
            <person name="Nong W."/>
            <person name="Shin S.-K."/>
            <person name="Au S."/>
            <person name="Jeong K.Y."/>
            <person name="Chew F.T."/>
            <person name="Hui J."/>
            <person name="Leung T.F."/>
            <person name="Tungtrongchitr A."/>
            <person name="Zhong N."/>
            <person name="Liu Z."/>
            <person name="Tsui S."/>
        </authorList>
    </citation>
    <scope>NUCLEOTIDE SEQUENCE</scope>
    <source>
        <strain evidence="2">Derf</strain>
        <tissue evidence="2">Whole organism</tissue>
    </source>
</reference>
<comment type="caution">
    <text evidence="2">The sequence shown here is derived from an EMBL/GenBank/DDBJ whole genome shotgun (WGS) entry which is preliminary data.</text>
</comment>
<evidence type="ECO:0000313" key="3">
    <source>
        <dbReference type="Proteomes" id="UP000790347"/>
    </source>
</evidence>
<reference evidence="2" key="1">
    <citation type="submission" date="2013-05" db="EMBL/GenBank/DDBJ databases">
        <authorList>
            <person name="Yim A.K.Y."/>
            <person name="Chan T.F."/>
            <person name="Ji K.M."/>
            <person name="Liu X.Y."/>
            <person name="Zhou J.W."/>
            <person name="Li R.Q."/>
            <person name="Yang K.Y."/>
            <person name="Li J."/>
            <person name="Li M."/>
            <person name="Law P.T.W."/>
            <person name="Wu Y.L."/>
            <person name="Cai Z.L."/>
            <person name="Qin H."/>
            <person name="Bao Y."/>
            <person name="Leung R.K.K."/>
            <person name="Ng P.K.S."/>
            <person name="Zou J."/>
            <person name="Zhong X.J."/>
            <person name="Ran P.X."/>
            <person name="Zhong N.S."/>
            <person name="Liu Z.G."/>
            <person name="Tsui S.K.W."/>
        </authorList>
    </citation>
    <scope>NUCLEOTIDE SEQUENCE</scope>
    <source>
        <strain evidence="2">Derf</strain>
        <tissue evidence="2">Whole organism</tissue>
    </source>
</reference>
<organism evidence="2 3">
    <name type="scientific">Dermatophagoides farinae</name>
    <name type="common">American house dust mite</name>
    <dbReference type="NCBI Taxonomy" id="6954"/>
    <lineage>
        <taxon>Eukaryota</taxon>
        <taxon>Metazoa</taxon>
        <taxon>Ecdysozoa</taxon>
        <taxon>Arthropoda</taxon>
        <taxon>Chelicerata</taxon>
        <taxon>Arachnida</taxon>
        <taxon>Acari</taxon>
        <taxon>Acariformes</taxon>
        <taxon>Sarcoptiformes</taxon>
        <taxon>Astigmata</taxon>
        <taxon>Psoroptidia</taxon>
        <taxon>Analgoidea</taxon>
        <taxon>Pyroglyphidae</taxon>
        <taxon>Dermatophagoidinae</taxon>
        <taxon>Dermatophagoides</taxon>
    </lineage>
</organism>
<dbReference type="Proteomes" id="UP000790347">
    <property type="component" value="Unassembled WGS sequence"/>
</dbReference>